<dbReference type="InterPro" id="IPR001314">
    <property type="entry name" value="Peptidase_S1A"/>
</dbReference>
<reference evidence="5" key="1">
    <citation type="submission" date="2022-07" db="EMBL/GenBank/DDBJ databases">
        <title>Phylogenomic reconstructions and comparative analyses of Kickxellomycotina fungi.</title>
        <authorList>
            <person name="Reynolds N.K."/>
            <person name="Stajich J.E."/>
            <person name="Barry K."/>
            <person name="Grigoriev I.V."/>
            <person name="Crous P."/>
            <person name="Smith M.E."/>
        </authorList>
    </citation>
    <scope>NUCLEOTIDE SEQUENCE</scope>
    <source>
        <strain evidence="5">NRRL 3115</strain>
    </source>
</reference>
<dbReference type="PROSITE" id="PS50240">
    <property type="entry name" value="TRYPSIN_DOM"/>
    <property type="match status" value="1"/>
</dbReference>
<dbReference type="GO" id="GO:0006508">
    <property type="term" value="P:proteolysis"/>
    <property type="evidence" value="ECO:0007669"/>
    <property type="project" value="InterPro"/>
</dbReference>
<evidence type="ECO:0000256" key="1">
    <source>
        <dbReference type="ARBA" id="ARBA00007664"/>
    </source>
</evidence>
<dbReference type="Proteomes" id="UP001151518">
    <property type="component" value="Unassembled WGS sequence"/>
</dbReference>
<comment type="similarity">
    <text evidence="1">Belongs to the peptidase S1 family.</text>
</comment>
<dbReference type="SUPFAM" id="SSF50494">
    <property type="entry name" value="Trypsin-like serine proteases"/>
    <property type="match status" value="1"/>
</dbReference>
<keyword evidence="2" id="KW-1015">Disulfide bond</keyword>
<organism evidence="5 6">
    <name type="scientific">Coemansia spiralis</name>
    <dbReference type="NCBI Taxonomy" id="417178"/>
    <lineage>
        <taxon>Eukaryota</taxon>
        <taxon>Fungi</taxon>
        <taxon>Fungi incertae sedis</taxon>
        <taxon>Zoopagomycota</taxon>
        <taxon>Kickxellomycotina</taxon>
        <taxon>Kickxellomycetes</taxon>
        <taxon>Kickxellales</taxon>
        <taxon>Kickxellaceae</taxon>
        <taxon>Coemansia</taxon>
    </lineage>
</organism>
<sequence>MVYSRTLLKTFIILFVSTLQAVLGLAIPIDPMVKRIVNGFTVPTPFAPYAVFVEIDLGNNVAGLCGGSIISPNHILTAAHCVTTNGKAIPAANLTIGYGSETKEKQKNVVATAVAVLPGFLDKGSTNLLFDLAVLTIPTLTFTENVQRIPVYPQKIGPGQGLMATGWGLTADDHLSDTLLGAVLVTGDLAYCKSITSSFVDSNGPRVCILTKLTPGVSTCEGDSGTSVVISSGNVPMLAGVVSLAVYMGKATCVDSNSARFFMHPYYYIDFIAQATGMSKSYLTTTDSTYNKWEAELSLGLPNEFEDSSSGNVVVTETVIITPSGVPVY</sequence>
<keyword evidence="3" id="KW-0732">Signal</keyword>
<dbReference type="AlphaFoldDB" id="A0A9W8KXN9"/>
<dbReference type="GO" id="GO:0004252">
    <property type="term" value="F:serine-type endopeptidase activity"/>
    <property type="evidence" value="ECO:0007669"/>
    <property type="project" value="InterPro"/>
</dbReference>
<dbReference type="PRINTS" id="PR00722">
    <property type="entry name" value="CHYMOTRYPSIN"/>
</dbReference>
<dbReference type="PANTHER" id="PTHR24276:SF91">
    <property type="entry name" value="AT26814P-RELATED"/>
    <property type="match status" value="1"/>
</dbReference>
<dbReference type="Gene3D" id="2.40.10.10">
    <property type="entry name" value="Trypsin-like serine proteases"/>
    <property type="match status" value="1"/>
</dbReference>
<dbReference type="PANTHER" id="PTHR24276">
    <property type="entry name" value="POLYSERASE-RELATED"/>
    <property type="match status" value="1"/>
</dbReference>
<evidence type="ECO:0000256" key="2">
    <source>
        <dbReference type="ARBA" id="ARBA00023157"/>
    </source>
</evidence>
<evidence type="ECO:0000313" key="5">
    <source>
        <dbReference type="EMBL" id="KAJ2675011.1"/>
    </source>
</evidence>
<gene>
    <name evidence="5" type="ORF">GGI25_004159</name>
</gene>
<dbReference type="Pfam" id="PF00089">
    <property type="entry name" value="Trypsin"/>
    <property type="match status" value="1"/>
</dbReference>
<dbReference type="InterPro" id="IPR043504">
    <property type="entry name" value="Peptidase_S1_PA_chymotrypsin"/>
</dbReference>
<dbReference type="InterPro" id="IPR009003">
    <property type="entry name" value="Peptidase_S1_PA"/>
</dbReference>
<protein>
    <recommendedName>
        <fullName evidence="4">Peptidase S1 domain-containing protein</fullName>
    </recommendedName>
</protein>
<dbReference type="EMBL" id="JANBTW010000052">
    <property type="protein sequence ID" value="KAJ2675011.1"/>
    <property type="molecule type" value="Genomic_DNA"/>
</dbReference>
<dbReference type="InterPro" id="IPR018114">
    <property type="entry name" value="TRYPSIN_HIS"/>
</dbReference>
<evidence type="ECO:0000313" key="6">
    <source>
        <dbReference type="Proteomes" id="UP001151518"/>
    </source>
</evidence>
<feature type="domain" description="Peptidase S1" evidence="4">
    <location>
        <begin position="36"/>
        <end position="277"/>
    </location>
</feature>
<comment type="caution">
    <text evidence="5">The sequence shown here is derived from an EMBL/GenBank/DDBJ whole genome shotgun (WGS) entry which is preliminary data.</text>
</comment>
<feature type="signal peptide" evidence="3">
    <location>
        <begin position="1"/>
        <end position="24"/>
    </location>
</feature>
<evidence type="ECO:0000256" key="3">
    <source>
        <dbReference type="SAM" id="SignalP"/>
    </source>
</evidence>
<evidence type="ECO:0000259" key="4">
    <source>
        <dbReference type="PROSITE" id="PS50240"/>
    </source>
</evidence>
<dbReference type="InterPro" id="IPR001254">
    <property type="entry name" value="Trypsin_dom"/>
</dbReference>
<feature type="chain" id="PRO_5040911512" description="Peptidase S1 domain-containing protein" evidence="3">
    <location>
        <begin position="25"/>
        <end position="329"/>
    </location>
</feature>
<accession>A0A9W8KXN9</accession>
<dbReference type="InterPro" id="IPR050430">
    <property type="entry name" value="Peptidase_S1"/>
</dbReference>
<proteinExistence type="inferred from homology"/>
<name>A0A9W8KXN9_9FUNG</name>
<dbReference type="OrthoDB" id="6380398at2759"/>
<dbReference type="SMART" id="SM00020">
    <property type="entry name" value="Tryp_SPc"/>
    <property type="match status" value="1"/>
</dbReference>
<dbReference type="PROSITE" id="PS00134">
    <property type="entry name" value="TRYPSIN_HIS"/>
    <property type="match status" value="1"/>
</dbReference>